<dbReference type="InterPro" id="IPR042108">
    <property type="entry name" value="GTPase_HflX_N_sf"/>
</dbReference>
<feature type="binding site" evidence="7">
    <location>
        <begin position="211"/>
        <end position="218"/>
    </location>
    <ligand>
        <name>GTP</name>
        <dbReference type="ChEBI" id="CHEBI:37565"/>
    </ligand>
</feature>
<evidence type="ECO:0000313" key="12">
    <source>
        <dbReference type="Proteomes" id="UP000184278"/>
    </source>
</evidence>
<dbReference type="InterPro" id="IPR016496">
    <property type="entry name" value="GTPase_HflX"/>
</dbReference>
<dbReference type="Pfam" id="PF13167">
    <property type="entry name" value="GTP-bdg_N"/>
    <property type="match status" value="1"/>
</dbReference>
<keyword evidence="2 8" id="KW-0479">Metal-binding</keyword>
<feature type="region of interest" description="Disordered" evidence="9">
    <location>
        <begin position="146"/>
        <end position="168"/>
    </location>
</feature>
<dbReference type="Pfam" id="PF16360">
    <property type="entry name" value="GTP-bdg_M"/>
    <property type="match status" value="1"/>
</dbReference>
<dbReference type="FunFam" id="3.40.50.11060:FF:000001">
    <property type="entry name" value="GTPase HflX"/>
    <property type="match status" value="1"/>
</dbReference>
<feature type="binding site" evidence="7">
    <location>
        <begin position="333"/>
        <end position="336"/>
    </location>
    <ligand>
        <name>GTP</name>
        <dbReference type="ChEBI" id="CHEBI:37565"/>
    </ligand>
</feature>
<dbReference type="Gene3D" id="3.40.50.11060">
    <property type="entry name" value="GTPase HflX, N-terminal domain"/>
    <property type="match status" value="1"/>
</dbReference>
<sequence>MIDIKQVEKKPTVVLVGLNTDRDEDLFASSMQELRGLSEAAGMKVCAVVTQNAEAPTQATFVGSGKVEEIKTRIEYDDADAVIFNQTLSPMQIRNLEKILDREVIDRTALILQIFADRARTREARLQVESARLQYLLPRLSHMRTGLTRQGGASGSKSSKGAGEKQLELDRRHIEHRLAELRRELEAVNKERSTQRSRRLSSSVPKVALVGYTNAGKSTIMNHLINDFADGNTDEKKVLEQDMLFATLDTTIRKISPAGHRSFLLSDTVGFIDDLPTTLVKAFRSTLEEIKYADLLLEVIDFSDPDHARHMEVTDKTLAEIGAGEIPKIYVFNKSDIADELGTTMVQLPYVRDHRIYMAAAKDIGTEELLSLIDKVLLEGSQECELLIPYSKGSILAAINEGSEVINTEYLPEGTKIIAKLKKKDVNKYAEYISSTSEVHRRKQADNS</sequence>
<organism evidence="11 12">
    <name type="scientific">Butyrivibrio fibrisolvens DSM 3071</name>
    <dbReference type="NCBI Taxonomy" id="1121131"/>
    <lineage>
        <taxon>Bacteria</taxon>
        <taxon>Bacillati</taxon>
        <taxon>Bacillota</taxon>
        <taxon>Clostridia</taxon>
        <taxon>Lachnospirales</taxon>
        <taxon>Lachnospiraceae</taxon>
        <taxon>Butyrivibrio</taxon>
    </lineage>
</organism>
<evidence type="ECO:0000256" key="8">
    <source>
        <dbReference type="PIRSR" id="PIRSR006809-2"/>
    </source>
</evidence>
<dbReference type="Gene3D" id="3.40.50.300">
    <property type="entry name" value="P-loop containing nucleotide triphosphate hydrolases"/>
    <property type="match status" value="1"/>
</dbReference>
<comment type="cofactor">
    <cofactor evidence="8">
        <name>Mg(2+)</name>
        <dbReference type="ChEBI" id="CHEBI:18420"/>
    </cofactor>
</comment>
<dbReference type="PANTHER" id="PTHR10229">
    <property type="entry name" value="GTP-BINDING PROTEIN HFLX"/>
    <property type="match status" value="1"/>
</dbReference>
<proteinExistence type="inferred from homology"/>
<dbReference type="AlphaFoldDB" id="A0A1M5ZU43"/>
<dbReference type="InterPro" id="IPR032305">
    <property type="entry name" value="GTP-bd_M"/>
</dbReference>
<feature type="binding site" evidence="7">
    <location>
        <begin position="267"/>
        <end position="270"/>
    </location>
    <ligand>
        <name>GTP</name>
        <dbReference type="ChEBI" id="CHEBI:37565"/>
    </ligand>
</feature>
<evidence type="ECO:0000256" key="5">
    <source>
        <dbReference type="ARBA" id="ARBA00023134"/>
    </source>
</evidence>
<comment type="subunit">
    <text evidence="6">Monomer. Associates with the 50S ribosomal subunit.</text>
</comment>
<feature type="binding site" evidence="7">
    <location>
        <begin position="245"/>
        <end position="249"/>
    </location>
    <ligand>
        <name>GTP</name>
        <dbReference type="ChEBI" id="CHEBI:37565"/>
    </ligand>
</feature>
<dbReference type="Proteomes" id="UP000184278">
    <property type="component" value="Unassembled WGS sequence"/>
</dbReference>
<evidence type="ECO:0000256" key="7">
    <source>
        <dbReference type="PIRSR" id="PIRSR006809-1"/>
    </source>
</evidence>
<evidence type="ECO:0000256" key="3">
    <source>
        <dbReference type="ARBA" id="ARBA00022741"/>
    </source>
</evidence>
<dbReference type="InterPro" id="IPR025121">
    <property type="entry name" value="GTPase_HflX_N"/>
</dbReference>
<evidence type="ECO:0000256" key="6">
    <source>
        <dbReference type="HAMAP-Rule" id="MF_00900"/>
    </source>
</evidence>
<reference evidence="12" key="1">
    <citation type="submission" date="2016-11" db="EMBL/GenBank/DDBJ databases">
        <authorList>
            <person name="Varghese N."/>
            <person name="Submissions S."/>
        </authorList>
    </citation>
    <scope>NUCLEOTIDE SEQUENCE [LARGE SCALE GENOMIC DNA]</scope>
    <source>
        <strain evidence="12">DSM 3071</strain>
    </source>
</reference>
<dbReference type="SUPFAM" id="SSF52540">
    <property type="entry name" value="P-loop containing nucleoside triphosphate hydrolases"/>
    <property type="match status" value="1"/>
</dbReference>
<dbReference type="OrthoDB" id="9812272at2"/>
<evidence type="ECO:0000256" key="4">
    <source>
        <dbReference type="ARBA" id="ARBA00022842"/>
    </source>
</evidence>
<comment type="function">
    <text evidence="6">GTPase that associates with the 50S ribosomal subunit and may have a role during protein synthesis or ribosome biogenesis.</text>
</comment>
<dbReference type="InterPro" id="IPR030394">
    <property type="entry name" value="G_HFLX_dom"/>
</dbReference>
<dbReference type="CDD" id="cd01878">
    <property type="entry name" value="HflX"/>
    <property type="match status" value="1"/>
</dbReference>
<feature type="binding site" evidence="8">
    <location>
        <position position="247"/>
    </location>
    <ligand>
        <name>Mg(2+)</name>
        <dbReference type="ChEBI" id="CHEBI:18420"/>
    </ligand>
</feature>
<evidence type="ECO:0000313" key="11">
    <source>
        <dbReference type="EMBL" id="SHI27797.1"/>
    </source>
</evidence>
<protein>
    <recommendedName>
        <fullName evidence="6">GTPase HflX</fullName>
    </recommendedName>
    <alternativeName>
        <fullName evidence="6">GTP-binding protein HflX</fullName>
    </alternativeName>
</protein>
<dbReference type="NCBIfam" id="TIGR03156">
    <property type="entry name" value="GTP_HflX"/>
    <property type="match status" value="1"/>
</dbReference>
<gene>
    <name evidence="6" type="primary">hflX</name>
    <name evidence="11" type="ORF">SAMN02745229_02682</name>
</gene>
<evidence type="ECO:0000259" key="10">
    <source>
        <dbReference type="PROSITE" id="PS51705"/>
    </source>
</evidence>
<dbReference type="GO" id="GO:0003924">
    <property type="term" value="F:GTPase activity"/>
    <property type="evidence" value="ECO:0007669"/>
    <property type="project" value="UniProtKB-UniRule"/>
</dbReference>
<dbReference type="Pfam" id="PF01926">
    <property type="entry name" value="MMR_HSR1"/>
    <property type="match status" value="1"/>
</dbReference>
<dbReference type="PIRSF" id="PIRSF006809">
    <property type="entry name" value="GTP-binding_hflX_prd"/>
    <property type="match status" value="1"/>
</dbReference>
<dbReference type="STRING" id="1121131.SAMN02745229_02682"/>
<evidence type="ECO:0000256" key="9">
    <source>
        <dbReference type="SAM" id="MobiDB-lite"/>
    </source>
</evidence>
<dbReference type="HAMAP" id="MF_00900">
    <property type="entry name" value="GTPase_HflX"/>
    <property type="match status" value="1"/>
</dbReference>
<dbReference type="PROSITE" id="PS51705">
    <property type="entry name" value="G_HFLX"/>
    <property type="match status" value="1"/>
</dbReference>
<keyword evidence="5 6" id="KW-0342">GTP-binding</keyword>
<dbReference type="PANTHER" id="PTHR10229:SF4">
    <property type="entry name" value="GTPASE HFLX"/>
    <property type="match status" value="1"/>
</dbReference>
<dbReference type="EMBL" id="FQXK01000023">
    <property type="protein sequence ID" value="SHI27797.1"/>
    <property type="molecule type" value="Genomic_DNA"/>
</dbReference>
<evidence type="ECO:0000256" key="2">
    <source>
        <dbReference type="ARBA" id="ARBA00022723"/>
    </source>
</evidence>
<name>A0A1M5ZU43_BUTFI</name>
<dbReference type="PRINTS" id="PR00326">
    <property type="entry name" value="GTP1OBG"/>
</dbReference>
<comment type="similarity">
    <text evidence="6">Belongs to the TRAFAC class OBG-HflX-like GTPase superfamily. HflX GTPase family.</text>
</comment>
<dbReference type="Gene3D" id="6.10.250.2860">
    <property type="match status" value="1"/>
</dbReference>
<dbReference type="GO" id="GO:0005525">
    <property type="term" value="F:GTP binding"/>
    <property type="evidence" value="ECO:0007669"/>
    <property type="project" value="UniProtKB-UniRule"/>
</dbReference>
<evidence type="ECO:0000256" key="1">
    <source>
        <dbReference type="ARBA" id="ARBA00022490"/>
    </source>
</evidence>
<keyword evidence="3 6" id="KW-0547">Nucleotide-binding</keyword>
<comment type="subcellular location">
    <subcellularLocation>
        <location evidence="6">Cytoplasm</location>
    </subcellularLocation>
    <text evidence="6">May associate with membranes.</text>
</comment>
<accession>A0A1M5ZU43</accession>
<dbReference type="GO" id="GO:0005737">
    <property type="term" value="C:cytoplasm"/>
    <property type="evidence" value="ECO:0007669"/>
    <property type="project" value="UniProtKB-SubCell"/>
</dbReference>
<dbReference type="InterPro" id="IPR027417">
    <property type="entry name" value="P-loop_NTPase"/>
</dbReference>
<dbReference type="InterPro" id="IPR006073">
    <property type="entry name" value="GTP-bd"/>
</dbReference>
<keyword evidence="12" id="KW-1185">Reference proteome</keyword>
<keyword evidence="1 6" id="KW-0963">Cytoplasm</keyword>
<feature type="binding site" evidence="8">
    <location>
        <position position="218"/>
    </location>
    <ligand>
        <name>Mg(2+)</name>
        <dbReference type="ChEBI" id="CHEBI:18420"/>
    </ligand>
</feature>
<keyword evidence="4 8" id="KW-0460">Magnesium</keyword>
<dbReference type="GO" id="GO:0043022">
    <property type="term" value="F:ribosome binding"/>
    <property type="evidence" value="ECO:0007669"/>
    <property type="project" value="TreeGrafter"/>
</dbReference>
<feature type="domain" description="Hflx-type G" evidence="10">
    <location>
        <begin position="205"/>
        <end position="381"/>
    </location>
</feature>
<dbReference type="GO" id="GO:0046872">
    <property type="term" value="F:metal ion binding"/>
    <property type="evidence" value="ECO:0007669"/>
    <property type="project" value="UniProtKB-KW"/>
</dbReference>